<organism evidence="22 23">
    <name type="scientific">Erythroxylum novogranatense</name>
    <dbReference type="NCBI Taxonomy" id="1862640"/>
    <lineage>
        <taxon>Eukaryota</taxon>
        <taxon>Viridiplantae</taxon>
        <taxon>Streptophyta</taxon>
        <taxon>Embryophyta</taxon>
        <taxon>Tracheophyta</taxon>
        <taxon>Spermatophyta</taxon>
        <taxon>Magnoliopsida</taxon>
        <taxon>eudicotyledons</taxon>
        <taxon>Gunneridae</taxon>
        <taxon>Pentapetalae</taxon>
        <taxon>rosids</taxon>
        <taxon>fabids</taxon>
        <taxon>Malpighiales</taxon>
        <taxon>Erythroxylaceae</taxon>
        <taxon>Erythroxylum</taxon>
    </lineage>
</organism>
<keyword evidence="23" id="KW-1185">Reference proteome</keyword>
<dbReference type="PROSITE" id="PS00107">
    <property type="entry name" value="PROTEIN_KINASE_ATP"/>
    <property type="match status" value="1"/>
</dbReference>
<evidence type="ECO:0000256" key="17">
    <source>
        <dbReference type="ARBA" id="ARBA00048679"/>
    </source>
</evidence>
<dbReference type="AlphaFoldDB" id="A0AAV8SNY2"/>
<protein>
    <recommendedName>
        <fullName evidence="2">non-specific serine/threonine protein kinase</fullName>
        <ecNumber evidence="2">2.7.11.1</ecNumber>
    </recommendedName>
</protein>
<evidence type="ECO:0000256" key="6">
    <source>
        <dbReference type="ARBA" id="ARBA00022679"/>
    </source>
</evidence>
<dbReference type="Gene3D" id="1.10.510.10">
    <property type="entry name" value="Transferase(Phosphotransferase) domain 1"/>
    <property type="match status" value="1"/>
</dbReference>
<dbReference type="Gene3D" id="3.80.10.10">
    <property type="entry name" value="Ribonuclease Inhibitor"/>
    <property type="match status" value="1"/>
</dbReference>
<keyword evidence="15" id="KW-1015">Disulfide bond</keyword>
<dbReference type="GO" id="GO:0051707">
    <property type="term" value="P:response to other organism"/>
    <property type="evidence" value="ECO:0007669"/>
    <property type="project" value="UniProtKB-ARBA"/>
</dbReference>
<evidence type="ECO:0000256" key="9">
    <source>
        <dbReference type="ARBA" id="ARBA00022737"/>
    </source>
</evidence>
<keyword evidence="14 20" id="KW-0472">Membrane</keyword>
<dbReference type="GO" id="GO:0005886">
    <property type="term" value="C:plasma membrane"/>
    <property type="evidence" value="ECO:0007669"/>
    <property type="project" value="UniProtKB-SubCell"/>
</dbReference>
<evidence type="ECO:0000256" key="11">
    <source>
        <dbReference type="ARBA" id="ARBA00022777"/>
    </source>
</evidence>
<dbReference type="InterPro" id="IPR008271">
    <property type="entry name" value="Ser/Thr_kinase_AS"/>
</dbReference>
<dbReference type="InterPro" id="IPR001245">
    <property type="entry name" value="Ser-Thr/Tyr_kinase_cat_dom"/>
</dbReference>
<dbReference type="SUPFAM" id="SSF52058">
    <property type="entry name" value="L domain-like"/>
    <property type="match status" value="1"/>
</dbReference>
<keyword evidence="4" id="KW-0723">Serine/threonine-protein kinase</keyword>
<evidence type="ECO:0000256" key="8">
    <source>
        <dbReference type="ARBA" id="ARBA00022729"/>
    </source>
</evidence>
<proteinExistence type="predicted"/>
<evidence type="ECO:0000256" key="1">
    <source>
        <dbReference type="ARBA" id="ARBA00004162"/>
    </source>
</evidence>
<dbReference type="Pfam" id="PF07714">
    <property type="entry name" value="PK_Tyr_Ser-Thr"/>
    <property type="match status" value="1"/>
</dbReference>
<comment type="catalytic activity">
    <reaction evidence="16">
        <text>L-threonyl-[protein] + ATP = O-phospho-L-threonyl-[protein] + ADP + H(+)</text>
        <dbReference type="Rhea" id="RHEA:46608"/>
        <dbReference type="Rhea" id="RHEA-COMP:11060"/>
        <dbReference type="Rhea" id="RHEA-COMP:11605"/>
        <dbReference type="ChEBI" id="CHEBI:15378"/>
        <dbReference type="ChEBI" id="CHEBI:30013"/>
        <dbReference type="ChEBI" id="CHEBI:30616"/>
        <dbReference type="ChEBI" id="CHEBI:61977"/>
        <dbReference type="ChEBI" id="CHEBI:456216"/>
        <dbReference type="EC" id="2.7.11.1"/>
    </reaction>
</comment>
<keyword evidence="11" id="KW-0418">Kinase</keyword>
<evidence type="ECO:0000256" key="13">
    <source>
        <dbReference type="ARBA" id="ARBA00022989"/>
    </source>
</evidence>
<feature type="region of interest" description="Disordered" evidence="19">
    <location>
        <begin position="848"/>
        <end position="879"/>
    </location>
</feature>
<evidence type="ECO:0000256" key="7">
    <source>
        <dbReference type="ARBA" id="ARBA00022692"/>
    </source>
</evidence>
<evidence type="ECO:0000259" key="21">
    <source>
        <dbReference type="PROSITE" id="PS50011"/>
    </source>
</evidence>
<keyword evidence="8" id="KW-0732">Signal</keyword>
<evidence type="ECO:0000256" key="5">
    <source>
        <dbReference type="ARBA" id="ARBA00022614"/>
    </source>
</evidence>
<dbReference type="FunFam" id="1.10.510.10:FF:000468">
    <property type="entry name" value="PTI1-like tyrosine-protein kinase 3"/>
    <property type="match status" value="1"/>
</dbReference>
<dbReference type="PANTHER" id="PTHR45631:SF212">
    <property type="entry name" value="PROTEIN KINASE DOMAIN-CONTAINING PROTEIN"/>
    <property type="match status" value="1"/>
</dbReference>
<gene>
    <name evidence="22" type="ORF">K2173_026339</name>
</gene>
<comment type="subcellular location">
    <subcellularLocation>
        <location evidence="1">Cell membrane</location>
        <topology evidence="1">Single-pass membrane protein</topology>
    </subcellularLocation>
</comment>
<feature type="compositionally biased region" description="Basic and acidic residues" evidence="19">
    <location>
        <begin position="848"/>
        <end position="861"/>
    </location>
</feature>
<dbReference type="Proteomes" id="UP001159364">
    <property type="component" value="Linkage Group LG10"/>
</dbReference>
<dbReference type="GO" id="GO:0004674">
    <property type="term" value="F:protein serine/threonine kinase activity"/>
    <property type="evidence" value="ECO:0007669"/>
    <property type="project" value="UniProtKB-KW"/>
</dbReference>
<keyword evidence="5" id="KW-0433">Leucine-rich repeat</keyword>
<evidence type="ECO:0000256" key="12">
    <source>
        <dbReference type="ARBA" id="ARBA00022840"/>
    </source>
</evidence>
<dbReference type="PROSITE" id="PS00108">
    <property type="entry name" value="PROTEIN_KINASE_ST"/>
    <property type="match status" value="1"/>
</dbReference>
<evidence type="ECO:0000256" key="2">
    <source>
        <dbReference type="ARBA" id="ARBA00012513"/>
    </source>
</evidence>
<dbReference type="InterPro" id="IPR001611">
    <property type="entry name" value="Leu-rich_rpt"/>
</dbReference>
<evidence type="ECO:0000256" key="16">
    <source>
        <dbReference type="ARBA" id="ARBA00047899"/>
    </source>
</evidence>
<accession>A0AAV8SNY2</accession>
<dbReference type="PANTHER" id="PTHR45631">
    <property type="entry name" value="OS07G0107800 PROTEIN-RELATED"/>
    <property type="match status" value="1"/>
</dbReference>
<keyword evidence="3" id="KW-1003">Cell membrane</keyword>
<dbReference type="InterPro" id="IPR000719">
    <property type="entry name" value="Prot_kinase_dom"/>
</dbReference>
<feature type="transmembrane region" description="Helical" evidence="20">
    <location>
        <begin position="6"/>
        <end position="25"/>
    </location>
</feature>
<evidence type="ECO:0000256" key="4">
    <source>
        <dbReference type="ARBA" id="ARBA00022527"/>
    </source>
</evidence>
<evidence type="ECO:0000256" key="14">
    <source>
        <dbReference type="ARBA" id="ARBA00023136"/>
    </source>
</evidence>
<dbReference type="GO" id="GO:0005524">
    <property type="term" value="F:ATP binding"/>
    <property type="evidence" value="ECO:0007669"/>
    <property type="project" value="UniProtKB-UniRule"/>
</dbReference>
<dbReference type="FunFam" id="3.80.10.10:FF:000129">
    <property type="entry name" value="Leucine-rich repeat receptor-like kinase"/>
    <property type="match status" value="1"/>
</dbReference>
<dbReference type="PROSITE" id="PS50011">
    <property type="entry name" value="PROTEIN_KINASE_DOM"/>
    <property type="match status" value="1"/>
</dbReference>
<dbReference type="InterPro" id="IPR011009">
    <property type="entry name" value="Kinase-like_dom_sf"/>
</dbReference>
<dbReference type="Pfam" id="PF13855">
    <property type="entry name" value="LRR_8"/>
    <property type="match status" value="1"/>
</dbReference>
<evidence type="ECO:0000313" key="23">
    <source>
        <dbReference type="Proteomes" id="UP001159364"/>
    </source>
</evidence>
<feature type="compositionally biased region" description="Polar residues" evidence="19">
    <location>
        <begin position="862"/>
        <end position="879"/>
    </location>
</feature>
<dbReference type="Gene3D" id="3.30.200.20">
    <property type="entry name" value="Phosphorylase Kinase, domain 1"/>
    <property type="match status" value="1"/>
</dbReference>
<evidence type="ECO:0000256" key="20">
    <source>
        <dbReference type="SAM" id="Phobius"/>
    </source>
</evidence>
<evidence type="ECO:0000256" key="15">
    <source>
        <dbReference type="ARBA" id="ARBA00023157"/>
    </source>
</evidence>
<keyword evidence="6" id="KW-0808">Transferase</keyword>
<evidence type="ECO:0000256" key="10">
    <source>
        <dbReference type="ARBA" id="ARBA00022741"/>
    </source>
</evidence>
<dbReference type="SUPFAM" id="SSF56112">
    <property type="entry name" value="Protein kinase-like (PK-like)"/>
    <property type="match status" value="1"/>
</dbReference>
<dbReference type="InterPro" id="IPR032675">
    <property type="entry name" value="LRR_dom_sf"/>
</dbReference>
<evidence type="ECO:0000313" key="22">
    <source>
        <dbReference type="EMBL" id="KAJ8753663.1"/>
    </source>
</evidence>
<evidence type="ECO:0000256" key="19">
    <source>
        <dbReference type="SAM" id="MobiDB-lite"/>
    </source>
</evidence>
<dbReference type="InterPro" id="IPR024788">
    <property type="entry name" value="Malectin-like_Carb-bd_dom"/>
</dbReference>
<dbReference type="Pfam" id="PF12819">
    <property type="entry name" value="Malectin_like"/>
    <property type="match status" value="1"/>
</dbReference>
<dbReference type="InterPro" id="IPR017441">
    <property type="entry name" value="Protein_kinase_ATP_BS"/>
</dbReference>
<keyword evidence="9" id="KW-0677">Repeat</keyword>
<reference evidence="22 23" key="1">
    <citation type="submission" date="2021-09" db="EMBL/GenBank/DDBJ databases">
        <title>Genomic insights and catalytic innovation underlie evolution of tropane alkaloids biosynthesis.</title>
        <authorList>
            <person name="Wang Y.-J."/>
            <person name="Tian T."/>
            <person name="Huang J.-P."/>
            <person name="Huang S.-X."/>
        </authorList>
    </citation>
    <scope>NUCLEOTIDE SEQUENCE [LARGE SCALE GENOMIC DNA]</scope>
    <source>
        <strain evidence="22">KIB-2018</strain>
        <tissue evidence="22">Leaf</tissue>
    </source>
</reference>
<sequence>MSGARTLALVTEIWIYFVLLSATFGSSTMAKMSNMEHPGFISIDCGVGADYFDEDTGIYFKSDSEFVSTGKNQNIQQEYLARNPYFGKQLINLRSFEEGKRNCYTLKPEQGRYNYLIRAHFLYGNYDGKNQTPTFELYLGVNLWGTVKFTDEHMKLLEILHFSSSDTIDVCLINTGGGVPFISALELRPVNSSSYIVQSFLTLETRWRFDVGYLSDHTIRYKDDPCDRLWAPMKFVGRDWKSINSTLNIDMQEDNDNNKVPVDVFRTAAMPGTNQSSLTYNYTDYSPSTNLYVNLYLFEIEKILPGQRRKFTITINGDDYGAFTLDNSKPLTIRSNKSVGVLNFTINPTRDSTLPPILNAFEILGELELTKPATNQTDVDAMTDIKHIYNINKTDWQGDPCLPSTYIWTGLSCSRNSTELSKIISVNLSSSSLRGDIASAFSNLIAMQNLDLSFNELTGTVPEFLAQLPNLSVLNLKGNKLSGVIPQLLVEKAKINLLKLSFDGNPKLCLIAPCENSKKSLMLPIVVSTISILAFILLSIMIIAWIMKKHIVTKCKNGLLLNSKNRSFTYAEIISITNNFRDEIGEGGFGKVYRGMSNGTQVAVKLLSASSKQGCKEFLAEVELLVVVHHISLVPLRGYCNEEGIMALVYDYMENGNLRQRLSDSRADVISWEKRLQIAIDAAYGLEYLHNGCKPPIIHRDFKSSNILLTGDLRAKISDFGLSRALKDTHVRTQLAGTFGYLDPLCQSGIFNKKTDTYSFGVVLLELITGKPAVIPVDEEEHCLVIQWTHSLIERGDIESIVDPKLQGEFNISSARKAVEIAMSSVTPNAAQRPDMSDVLDDLKKLSKEMEMAAGDDKKTADSTTALSNQQDMTLPSPR</sequence>
<name>A0AAV8SNY2_9ROSI</name>
<comment type="catalytic activity">
    <reaction evidence="17">
        <text>L-seryl-[protein] + ATP = O-phospho-L-seryl-[protein] + ADP + H(+)</text>
        <dbReference type="Rhea" id="RHEA:17989"/>
        <dbReference type="Rhea" id="RHEA-COMP:9863"/>
        <dbReference type="Rhea" id="RHEA-COMP:11604"/>
        <dbReference type="ChEBI" id="CHEBI:15378"/>
        <dbReference type="ChEBI" id="CHEBI:29999"/>
        <dbReference type="ChEBI" id="CHEBI:30616"/>
        <dbReference type="ChEBI" id="CHEBI:83421"/>
        <dbReference type="ChEBI" id="CHEBI:456216"/>
        <dbReference type="EC" id="2.7.11.1"/>
    </reaction>
</comment>
<evidence type="ECO:0000256" key="18">
    <source>
        <dbReference type="PROSITE-ProRule" id="PRU10141"/>
    </source>
</evidence>
<dbReference type="EC" id="2.7.11.1" evidence="2"/>
<evidence type="ECO:0000256" key="3">
    <source>
        <dbReference type="ARBA" id="ARBA00022475"/>
    </source>
</evidence>
<feature type="binding site" evidence="18">
    <location>
        <position position="605"/>
    </location>
    <ligand>
        <name>ATP</name>
        <dbReference type="ChEBI" id="CHEBI:30616"/>
    </ligand>
</feature>
<keyword evidence="7 20" id="KW-0812">Transmembrane</keyword>
<keyword evidence="12 18" id="KW-0067">ATP-binding</keyword>
<feature type="domain" description="Protein kinase" evidence="21">
    <location>
        <begin position="578"/>
        <end position="846"/>
    </location>
</feature>
<comment type="caution">
    <text evidence="22">The sequence shown here is derived from an EMBL/GenBank/DDBJ whole genome shotgun (WGS) entry which is preliminary data.</text>
</comment>
<keyword evidence="10 18" id="KW-0547">Nucleotide-binding</keyword>
<keyword evidence="13 20" id="KW-1133">Transmembrane helix</keyword>
<dbReference type="EMBL" id="JAIWQS010000010">
    <property type="protein sequence ID" value="KAJ8753663.1"/>
    <property type="molecule type" value="Genomic_DNA"/>
</dbReference>
<feature type="transmembrane region" description="Helical" evidence="20">
    <location>
        <begin position="521"/>
        <end position="547"/>
    </location>
</feature>